<reference evidence="16 17" key="1">
    <citation type="submission" date="2020-08" db="EMBL/GenBank/DDBJ databases">
        <title>Genome public.</title>
        <authorList>
            <person name="Liu C."/>
            <person name="Sun Q."/>
        </authorList>
    </citation>
    <scope>NUCLEOTIDE SEQUENCE [LARGE SCALE GENOMIC DNA]</scope>
    <source>
        <strain evidence="16 17">BX0805</strain>
    </source>
</reference>
<dbReference type="RefSeq" id="WP_186981695.1">
    <property type="nucleotide sequence ID" value="NZ_JACOQH010000002.1"/>
</dbReference>
<dbReference type="InterPro" id="IPR037167">
    <property type="entry name" value="Peptidase_S11_C_sf"/>
</dbReference>
<keyword evidence="5 16" id="KW-0121">Carboxypeptidase</keyword>
<name>A0ABR7I853_9FIRM</name>
<organism evidence="16 17">
    <name type="scientific">Roseburia yibonii</name>
    <dbReference type="NCBI Taxonomy" id="2763063"/>
    <lineage>
        <taxon>Bacteria</taxon>
        <taxon>Bacillati</taxon>
        <taxon>Bacillota</taxon>
        <taxon>Clostridia</taxon>
        <taxon>Lachnospirales</taxon>
        <taxon>Lachnospiraceae</taxon>
        <taxon>Roseburia</taxon>
    </lineage>
</organism>
<keyword evidence="7 14" id="KW-0732">Signal</keyword>
<evidence type="ECO:0000256" key="7">
    <source>
        <dbReference type="ARBA" id="ARBA00022729"/>
    </source>
</evidence>
<dbReference type="GO" id="GO:0004180">
    <property type="term" value="F:carboxypeptidase activity"/>
    <property type="evidence" value="ECO:0007669"/>
    <property type="project" value="UniProtKB-KW"/>
</dbReference>
<dbReference type="PRINTS" id="PR00725">
    <property type="entry name" value="DADACBPTASE1"/>
</dbReference>
<keyword evidence="17" id="KW-1185">Reference proteome</keyword>
<keyword evidence="6" id="KW-0645">Protease</keyword>
<comment type="caution">
    <text evidence="16">The sequence shown here is derived from an EMBL/GenBank/DDBJ whole genome shotgun (WGS) entry which is preliminary data.</text>
</comment>
<evidence type="ECO:0000256" key="5">
    <source>
        <dbReference type="ARBA" id="ARBA00022645"/>
    </source>
</evidence>
<evidence type="ECO:0000259" key="15">
    <source>
        <dbReference type="SMART" id="SM00936"/>
    </source>
</evidence>
<dbReference type="EMBL" id="JACOQH010000002">
    <property type="protein sequence ID" value="MBC5753122.1"/>
    <property type="molecule type" value="Genomic_DNA"/>
</dbReference>
<keyword evidence="10" id="KW-0573">Peptidoglycan synthesis</keyword>
<dbReference type="EC" id="3.4.16.4" evidence="4"/>
<evidence type="ECO:0000256" key="1">
    <source>
        <dbReference type="ARBA" id="ARBA00003217"/>
    </source>
</evidence>
<keyword evidence="9" id="KW-0133">Cell shape</keyword>
<evidence type="ECO:0000256" key="13">
    <source>
        <dbReference type="RuleBase" id="RU004016"/>
    </source>
</evidence>
<dbReference type="InterPro" id="IPR012338">
    <property type="entry name" value="Beta-lactam/transpept-like"/>
</dbReference>
<dbReference type="PANTHER" id="PTHR21581">
    <property type="entry name" value="D-ALANYL-D-ALANINE CARBOXYPEPTIDASE"/>
    <property type="match status" value="1"/>
</dbReference>
<sequence>MKLFLPFLLSISLFSGSLSSAAPPPADTDTLGLSAPSAILMEASTGTILYEKDANTSLHPASITKIMTMILIFDALSSGSIQPDDTVTVSEHAASMGGSQVFLEPGETQTVDTMLKCISVASANDACVAMAEHIAGSEDEFVARMNERAKGLGMNDTNFINCCGLDTDGHMTTAHDVALMSRELITKYPQIHDYCTIWMDNITHVTRRGSSEFGLSNTNKLIRQYEYATGLKTGSTGLAKFCVSATAKKDDIELIAVIMAAPDPKGRFADATALLNYGFSKCQLYTDPQEKSPEALPVKRGTERSVALVYEGPFRYVDTTGADLSDITKEIKLPEEVSAPIKAGDVAGKAIYRQNGTEIGSVRILYRDSVKEATFLDYFSEVLAFYL</sequence>
<evidence type="ECO:0000313" key="17">
    <source>
        <dbReference type="Proteomes" id="UP000621540"/>
    </source>
</evidence>
<dbReference type="Proteomes" id="UP000621540">
    <property type="component" value="Unassembled WGS sequence"/>
</dbReference>
<evidence type="ECO:0000256" key="12">
    <source>
        <dbReference type="ARBA" id="ARBA00034000"/>
    </source>
</evidence>
<dbReference type="SMART" id="SM00936">
    <property type="entry name" value="PBP5_C"/>
    <property type="match status" value="1"/>
</dbReference>
<feature type="domain" description="Peptidase S11 D-Ala-D-Ala carboxypeptidase A C-terminal" evidence="15">
    <location>
        <begin position="279"/>
        <end position="372"/>
    </location>
</feature>
<dbReference type="InterPro" id="IPR001967">
    <property type="entry name" value="Peptidase_S11_N"/>
</dbReference>
<evidence type="ECO:0000256" key="2">
    <source>
        <dbReference type="ARBA" id="ARBA00004752"/>
    </source>
</evidence>
<dbReference type="SUPFAM" id="SSF69189">
    <property type="entry name" value="Penicillin-binding protein associated domain"/>
    <property type="match status" value="1"/>
</dbReference>
<keyword evidence="8" id="KW-0378">Hydrolase</keyword>
<comment type="similarity">
    <text evidence="3 13">Belongs to the peptidase S11 family.</text>
</comment>
<evidence type="ECO:0000256" key="8">
    <source>
        <dbReference type="ARBA" id="ARBA00022801"/>
    </source>
</evidence>
<dbReference type="Gene3D" id="2.60.410.10">
    <property type="entry name" value="D-Ala-D-Ala carboxypeptidase, C-terminal domain"/>
    <property type="match status" value="1"/>
</dbReference>
<proteinExistence type="inferred from homology"/>
<dbReference type="Pfam" id="PF07943">
    <property type="entry name" value="PBP5_C"/>
    <property type="match status" value="1"/>
</dbReference>
<feature type="signal peptide" evidence="14">
    <location>
        <begin position="1"/>
        <end position="21"/>
    </location>
</feature>
<evidence type="ECO:0000256" key="6">
    <source>
        <dbReference type="ARBA" id="ARBA00022670"/>
    </source>
</evidence>
<dbReference type="InterPro" id="IPR015956">
    <property type="entry name" value="Peniciliin-bd_prot_C_sf"/>
</dbReference>
<comment type="function">
    <text evidence="1">Removes C-terminal D-alanyl residues from sugar-peptide cell wall precursors.</text>
</comment>
<dbReference type="PANTHER" id="PTHR21581:SF6">
    <property type="entry name" value="TRAFFICKING PROTEIN PARTICLE COMPLEX SUBUNIT 12"/>
    <property type="match status" value="1"/>
</dbReference>
<dbReference type="InterPro" id="IPR018044">
    <property type="entry name" value="Peptidase_S11"/>
</dbReference>
<dbReference type="InterPro" id="IPR012907">
    <property type="entry name" value="Peptidase_S11_C"/>
</dbReference>
<evidence type="ECO:0000313" key="16">
    <source>
        <dbReference type="EMBL" id="MBC5753122.1"/>
    </source>
</evidence>
<dbReference type="Gene3D" id="3.40.710.10">
    <property type="entry name" value="DD-peptidase/beta-lactamase superfamily"/>
    <property type="match status" value="1"/>
</dbReference>
<evidence type="ECO:0000256" key="11">
    <source>
        <dbReference type="ARBA" id="ARBA00023316"/>
    </source>
</evidence>
<dbReference type="Pfam" id="PF00768">
    <property type="entry name" value="Peptidase_S11"/>
    <property type="match status" value="1"/>
</dbReference>
<evidence type="ECO:0000256" key="3">
    <source>
        <dbReference type="ARBA" id="ARBA00007164"/>
    </source>
</evidence>
<keyword evidence="11" id="KW-0961">Cell wall biogenesis/degradation</keyword>
<feature type="chain" id="PRO_5046855265" description="serine-type D-Ala-D-Ala carboxypeptidase" evidence="14">
    <location>
        <begin position="22"/>
        <end position="387"/>
    </location>
</feature>
<comment type="catalytic activity">
    <reaction evidence="12">
        <text>Preferential cleavage: (Ac)2-L-Lys-D-Ala-|-D-Ala. Also transpeptidation of peptidyl-alanyl moieties that are N-acyl substituents of D-alanine.</text>
        <dbReference type="EC" id="3.4.16.4"/>
    </reaction>
</comment>
<evidence type="ECO:0000256" key="4">
    <source>
        <dbReference type="ARBA" id="ARBA00012448"/>
    </source>
</evidence>
<evidence type="ECO:0000256" key="10">
    <source>
        <dbReference type="ARBA" id="ARBA00022984"/>
    </source>
</evidence>
<dbReference type="SUPFAM" id="SSF56601">
    <property type="entry name" value="beta-lactamase/transpeptidase-like"/>
    <property type="match status" value="1"/>
</dbReference>
<gene>
    <name evidence="16" type="ORF">H8Z76_03615</name>
</gene>
<protein>
    <recommendedName>
        <fullName evidence="4">serine-type D-Ala-D-Ala carboxypeptidase</fullName>
        <ecNumber evidence="4">3.4.16.4</ecNumber>
    </recommendedName>
</protein>
<comment type="pathway">
    <text evidence="2">Cell wall biogenesis; peptidoglycan biosynthesis.</text>
</comment>
<accession>A0ABR7I853</accession>
<evidence type="ECO:0000256" key="9">
    <source>
        <dbReference type="ARBA" id="ARBA00022960"/>
    </source>
</evidence>
<evidence type="ECO:0000256" key="14">
    <source>
        <dbReference type="SAM" id="SignalP"/>
    </source>
</evidence>